<dbReference type="Proteomes" id="UP000254920">
    <property type="component" value="Unassembled WGS sequence"/>
</dbReference>
<dbReference type="Gene3D" id="3.40.50.450">
    <property type="match status" value="1"/>
</dbReference>
<reference evidence="3 4" key="1">
    <citation type="submission" date="2018-06" db="EMBL/GenBank/DDBJ databases">
        <authorList>
            <consortium name="Pathogen Informatics"/>
            <person name="Doyle S."/>
        </authorList>
    </citation>
    <scope>NUCLEOTIDE SEQUENCE [LARGE SCALE GENOMIC DNA]</scope>
    <source>
        <strain evidence="3 4">NCTC12475</strain>
    </source>
</reference>
<proteinExistence type="inferred from homology"/>
<dbReference type="NCBIfam" id="TIGR00732">
    <property type="entry name" value="dprA"/>
    <property type="match status" value="1"/>
</dbReference>
<evidence type="ECO:0000256" key="1">
    <source>
        <dbReference type="ARBA" id="ARBA00006525"/>
    </source>
</evidence>
<organism evidence="3 4">
    <name type="scientific">Campylobacter sputorum subsp. sputorum</name>
    <dbReference type="NCBI Taxonomy" id="32024"/>
    <lineage>
        <taxon>Bacteria</taxon>
        <taxon>Pseudomonadati</taxon>
        <taxon>Campylobacterota</taxon>
        <taxon>Epsilonproteobacteria</taxon>
        <taxon>Campylobacterales</taxon>
        <taxon>Campylobacteraceae</taxon>
        <taxon>Campylobacter</taxon>
    </lineage>
</organism>
<sequence length="256" mass="28558">MDILDKIPQDLLRLKNPPKTLYYKGNTDLLQMPKIAVVGSRKISFYTKNLISNLCLNLKKYGICVVSGGAIGCDITAHKAAFPNTIAVFANGLNIIYPKTNSNLINQMYENSLVLSEYEPDEPPFKHRFLERNRIVVALSKAVVIAQGDIASGSLSSAKIAKDLGIPIFVFPQRIDESKGTNLLLKQKDAILLDDFDEFGKKFGDNLQENLQKDEMLDFIKNNSNLTECLNKFGSKIYEYELLGKISINGFSVSVK</sequence>
<dbReference type="Pfam" id="PF02481">
    <property type="entry name" value="DNA_processg_A"/>
    <property type="match status" value="1"/>
</dbReference>
<evidence type="ECO:0000313" key="3">
    <source>
        <dbReference type="EMBL" id="SUX10126.1"/>
    </source>
</evidence>
<evidence type="ECO:0000259" key="2">
    <source>
        <dbReference type="Pfam" id="PF02481"/>
    </source>
</evidence>
<dbReference type="SUPFAM" id="SSF102405">
    <property type="entry name" value="MCP/YpsA-like"/>
    <property type="match status" value="1"/>
</dbReference>
<dbReference type="InterPro" id="IPR003488">
    <property type="entry name" value="DprA"/>
</dbReference>
<dbReference type="InterPro" id="IPR057666">
    <property type="entry name" value="DrpA_SLOG"/>
</dbReference>
<dbReference type="EMBL" id="UFVD01000001">
    <property type="protein sequence ID" value="SUX10126.1"/>
    <property type="molecule type" value="Genomic_DNA"/>
</dbReference>
<dbReference type="GO" id="GO:0009294">
    <property type="term" value="P:DNA-mediated transformation"/>
    <property type="evidence" value="ECO:0007669"/>
    <property type="project" value="InterPro"/>
</dbReference>
<dbReference type="OrthoDB" id="9785707at2"/>
<name>A0A381DHL0_9BACT</name>
<dbReference type="RefSeq" id="WP_089182625.1">
    <property type="nucleotide sequence ID" value="NZ_CP043427.1"/>
</dbReference>
<evidence type="ECO:0000313" key="4">
    <source>
        <dbReference type="Proteomes" id="UP000254920"/>
    </source>
</evidence>
<feature type="domain" description="Smf/DprA SLOG" evidence="2">
    <location>
        <begin position="6"/>
        <end position="200"/>
    </location>
</feature>
<keyword evidence="4" id="KW-1185">Reference proteome</keyword>
<dbReference type="AlphaFoldDB" id="A0A381DHL0"/>
<dbReference type="PANTHER" id="PTHR43022">
    <property type="entry name" value="PROTEIN SMF"/>
    <property type="match status" value="1"/>
</dbReference>
<comment type="similarity">
    <text evidence="1">Belongs to the DprA/Smf family.</text>
</comment>
<gene>
    <name evidence="3" type="primary">dprA</name>
    <name evidence="3" type="ORF">NCTC12475_00364</name>
</gene>
<dbReference type="PANTHER" id="PTHR43022:SF1">
    <property type="entry name" value="PROTEIN SMF"/>
    <property type="match status" value="1"/>
</dbReference>
<dbReference type="GeneID" id="93090807"/>
<accession>A0A381DHL0</accession>
<dbReference type="STRING" id="32024.GCA_000788295_00307"/>
<protein>
    <submittedName>
        <fullName evidence="3">DNA protecting protein DprA</fullName>
    </submittedName>
</protein>